<accession>A0ABQ5P728</accession>
<name>A0ABQ5P728_9ACTN</name>
<keyword evidence="2 4" id="KW-0472">Membrane</keyword>
<reference evidence="5 6" key="1">
    <citation type="submission" date="2022-10" db="EMBL/GenBank/DDBJ databases">
        <title>Draft genome sequence of Streptomyces sp. YSPA8.</title>
        <authorList>
            <person name="Moriuchi R."/>
            <person name="Dohra H."/>
            <person name="Yamamura H."/>
            <person name="Kodani S."/>
        </authorList>
    </citation>
    <scope>NUCLEOTIDE SEQUENCE [LARGE SCALE GENOMIC DNA]</scope>
    <source>
        <strain evidence="5 6">YSPA8</strain>
    </source>
</reference>
<evidence type="ECO:0000256" key="4">
    <source>
        <dbReference type="SAM" id="Phobius"/>
    </source>
</evidence>
<dbReference type="PANTHER" id="PTHR37042:SF4">
    <property type="entry name" value="OUTER MEMBRANE PROTEIN RV1973"/>
    <property type="match status" value="1"/>
</dbReference>
<evidence type="ECO:0000256" key="1">
    <source>
        <dbReference type="ARBA" id="ARBA00004370"/>
    </source>
</evidence>
<dbReference type="EMBL" id="BSBI01000014">
    <property type="protein sequence ID" value="GLF98389.1"/>
    <property type="molecule type" value="Genomic_DNA"/>
</dbReference>
<evidence type="ECO:0000313" key="5">
    <source>
        <dbReference type="EMBL" id="GLF98389.1"/>
    </source>
</evidence>
<sequence>MTDTTTAAVDRSPAPVTPPAPRRPARWHTPAVVCAVLALLLTGTALLYESDRLRDTPAARDLALTDAAATDEAADAVADTVTRIFSYTPDDTGATREDAARLLAGTAARQYAELFGQVEREAAGQRLTLTTHVVRTGVVKLTDRRADVLLFLDQVAERRGRDPVTTAAQLSVTAERRSGRWLVTHITSR</sequence>
<comment type="subcellular location">
    <subcellularLocation>
        <location evidence="1">Membrane</location>
    </subcellularLocation>
</comment>
<comment type="caution">
    <text evidence="5">The sequence shown here is derived from an EMBL/GenBank/DDBJ whole genome shotgun (WGS) entry which is preliminary data.</text>
</comment>
<keyword evidence="4" id="KW-0812">Transmembrane</keyword>
<evidence type="ECO:0000256" key="3">
    <source>
        <dbReference type="SAM" id="MobiDB-lite"/>
    </source>
</evidence>
<dbReference type="Proteomes" id="UP001291653">
    <property type="component" value="Unassembled WGS sequence"/>
</dbReference>
<gene>
    <name evidence="5" type="ORF">SYYSPA8_28850</name>
</gene>
<evidence type="ECO:0000256" key="2">
    <source>
        <dbReference type="ARBA" id="ARBA00023136"/>
    </source>
</evidence>
<evidence type="ECO:0000313" key="6">
    <source>
        <dbReference type="Proteomes" id="UP001291653"/>
    </source>
</evidence>
<feature type="transmembrane region" description="Helical" evidence="4">
    <location>
        <begin position="27"/>
        <end position="48"/>
    </location>
</feature>
<keyword evidence="6" id="KW-1185">Reference proteome</keyword>
<organism evidence="5 6">
    <name type="scientific">Streptomyces yaizuensis</name>
    <dbReference type="NCBI Taxonomy" id="2989713"/>
    <lineage>
        <taxon>Bacteria</taxon>
        <taxon>Bacillati</taxon>
        <taxon>Actinomycetota</taxon>
        <taxon>Actinomycetes</taxon>
        <taxon>Kitasatosporales</taxon>
        <taxon>Streptomycetaceae</taxon>
        <taxon>Streptomyces</taxon>
    </lineage>
</organism>
<proteinExistence type="predicted"/>
<protein>
    <submittedName>
        <fullName evidence="5">Nuclear transport factor 2 family protein</fullName>
    </submittedName>
</protein>
<dbReference type="RefSeq" id="WP_323450368.1">
    <property type="nucleotide sequence ID" value="NZ_BSBI01000014.1"/>
</dbReference>
<feature type="region of interest" description="Disordered" evidence="3">
    <location>
        <begin position="1"/>
        <end position="25"/>
    </location>
</feature>
<keyword evidence="4" id="KW-1133">Transmembrane helix</keyword>
<dbReference type="PANTHER" id="PTHR37042">
    <property type="entry name" value="OUTER MEMBRANE PROTEIN RV1973"/>
    <property type="match status" value="1"/>
</dbReference>